<evidence type="ECO:0000256" key="2">
    <source>
        <dbReference type="ARBA" id="ARBA00005466"/>
    </source>
</evidence>
<dbReference type="OrthoDB" id="9996127at2759"/>
<feature type="region of interest" description="Disordered" evidence="6">
    <location>
        <begin position="772"/>
        <end position="791"/>
    </location>
</feature>
<evidence type="ECO:0000313" key="9">
    <source>
        <dbReference type="Proteomes" id="UP000292702"/>
    </source>
</evidence>
<dbReference type="Gene3D" id="3.30.465.10">
    <property type="match status" value="1"/>
</dbReference>
<feature type="compositionally biased region" description="Polar residues" evidence="6">
    <location>
        <begin position="157"/>
        <end position="169"/>
    </location>
</feature>
<evidence type="ECO:0000256" key="6">
    <source>
        <dbReference type="SAM" id="MobiDB-lite"/>
    </source>
</evidence>
<proteinExistence type="inferred from homology"/>
<dbReference type="AlphaFoldDB" id="A0A4R0RQV5"/>
<feature type="compositionally biased region" description="Low complexity" evidence="6">
    <location>
        <begin position="339"/>
        <end position="356"/>
    </location>
</feature>
<organism evidence="8 9">
    <name type="scientific">Steccherinum ochraceum</name>
    <dbReference type="NCBI Taxonomy" id="92696"/>
    <lineage>
        <taxon>Eukaryota</taxon>
        <taxon>Fungi</taxon>
        <taxon>Dikarya</taxon>
        <taxon>Basidiomycota</taxon>
        <taxon>Agaricomycotina</taxon>
        <taxon>Agaricomycetes</taxon>
        <taxon>Polyporales</taxon>
        <taxon>Steccherinaceae</taxon>
        <taxon>Steccherinum</taxon>
    </lineage>
</organism>
<evidence type="ECO:0000256" key="3">
    <source>
        <dbReference type="ARBA" id="ARBA00022630"/>
    </source>
</evidence>
<dbReference type="Gene3D" id="3.30.43.10">
    <property type="entry name" value="Uridine Diphospho-n-acetylenolpyruvylglucosamine Reductase, domain 2"/>
    <property type="match status" value="1"/>
</dbReference>
<evidence type="ECO:0000256" key="1">
    <source>
        <dbReference type="ARBA" id="ARBA00001974"/>
    </source>
</evidence>
<feature type="compositionally biased region" description="Low complexity" evidence="6">
    <location>
        <begin position="142"/>
        <end position="156"/>
    </location>
</feature>
<dbReference type="EMBL" id="RWJN01000038">
    <property type="protein sequence ID" value="TCD69583.1"/>
    <property type="molecule type" value="Genomic_DNA"/>
</dbReference>
<feature type="compositionally biased region" description="Low complexity" evidence="6">
    <location>
        <begin position="255"/>
        <end position="268"/>
    </location>
</feature>
<dbReference type="Gene3D" id="3.40.462.20">
    <property type="match status" value="1"/>
</dbReference>
<evidence type="ECO:0000256" key="4">
    <source>
        <dbReference type="ARBA" id="ARBA00022827"/>
    </source>
</evidence>
<dbReference type="GO" id="GO:0016491">
    <property type="term" value="F:oxidoreductase activity"/>
    <property type="evidence" value="ECO:0007669"/>
    <property type="project" value="UniProtKB-KW"/>
</dbReference>
<dbReference type="InterPro" id="IPR016169">
    <property type="entry name" value="FAD-bd_PCMH_sub2"/>
</dbReference>
<feature type="compositionally biased region" description="Low complexity" evidence="6">
    <location>
        <begin position="299"/>
        <end position="312"/>
    </location>
</feature>
<feature type="region of interest" description="Disordered" evidence="6">
    <location>
        <begin position="129"/>
        <end position="356"/>
    </location>
</feature>
<evidence type="ECO:0000259" key="7">
    <source>
        <dbReference type="PROSITE" id="PS51387"/>
    </source>
</evidence>
<dbReference type="PANTHER" id="PTHR42973">
    <property type="entry name" value="BINDING OXIDOREDUCTASE, PUTATIVE (AFU_ORTHOLOGUE AFUA_1G17690)-RELATED"/>
    <property type="match status" value="1"/>
</dbReference>
<keyword evidence="3" id="KW-0285">Flavoprotein</keyword>
<feature type="domain" description="FAD-binding PCMH-type" evidence="7">
    <location>
        <begin position="329"/>
        <end position="521"/>
    </location>
</feature>
<dbReference type="Pfam" id="PF08031">
    <property type="entry name" value="BBE"/>
    <property type="match status" value="1"/>
</dbReference>
<accession>A0A4R0RQV5</accession>
<comment type="caution">
    <text evidence="8">The sequence shown here is derived from an EMBL/GenBank/DDBJ whole genome shotgun (WGS) entry which is preliminary data.</text>
</comment>
<dbReference type="InterPro" id="IPR050416">
    <property type="entry name" value="FAD-linked_Oxidoreductase"/>
</dbReference>
<evidence type="ECO:0000313" key="8">
    <source>
        <dbReference type="EMBL" id="TCD69583.1"/>
    </source>
</evidence>
<dbReference type="PANTHER" id="PTHR42973:SF39">
    <property type="entry name" value="FAD-BINDING PCMH-TYPE DOMAIN-CONTAINING PROTEIN"/>
    <property type="match status" value="1"/>
</dbReference>
<dbReference type="InterPro" id="IPR036318">
    <property type="entry name" value="FAD-bd_PCMH-like_sf"/>
</dbReference>
<keyword evidence="9" id="KW-1185">Reference proteome</keyword>
<keyword evidence="4" id="KW-0274">FAD</keyword>
<dbReference type="InterPro" id="IPR016166">
    <property type="entry name" value="FAD-bd_PCMH"/>
</dbReference>
<dbReference type="InterPro" id="IPR016167">
    <property type="entry name" value="FAD-bd_PCMH_sub1"/>
</dbReference>
<dbReference type="Proteomes" id="UP000292702">
    <property type="component" value="Unassembled WGS sequence"/>
</dbReference>
<dbReference type="InterPro" id="IPR012951">
    <property type="entry name" value="BBE"/>
</dbReference>
<sequence>MSPQDLPRIQTAASELDQTLYDELTSLVRGPVFKRSDTQFYDRSRTFNGKIQLLSKVVVSPLDAKDVSAIVRFCSQHQLSPSVKAGGYGIAGWAVAGDIVVDMSMIKDVDIEAPIPAADGTVVTWTRLKDMPEPGSKGKGRAVASQADASSSANASTYMAQPLQDSTRVSTKRPREQEEVPDNSQPPRPVRGFGYNPWTSFDAASHGTGSFLRGPALPPVDGEVPREPPRNRPRLDTSQQPSSLLHAPPLEKRQSSSGSSSELSSSGSAHTFDSRASFALSTGTADTTPPPQSEKESVSPPAASATATPGGADPFGYISGTTPSRLPVYGGVDPPVPTFSPSSAPGSSSPWSSSGVTASPFGLPGSLSVNATPFALPNLLGMAPGTNASTPAGPIQPVHNHAYVTFGAGVKQKEVDIYAADHPLEGTDIVTGEKKAAAVPYHVPSSAHPVGSSTMILAGFGFISRMYGLSIDNIVEVEMVLSDGRIVIVNKDEDPDLWWAIRGAGPAFGIATRYKVKAYPVPVVFAGNLIYRFHRATAPSLIKHFRDCIKGAPRELYANVLLTAGPADKDSLVVIQMCYVGPKEKGMEYLQAISSWDGERCLLNEVNEKSYLNQQDSVAQVLRGKSGRQWFMRSSLIHSLPDEVVNKTVFAFANTPIGCTWIFELAGGAIADYEDTCLPKEQREAIWTVAALHQWEMGIDDPRCISAAEDWMKDVIGPVSLGGPLPTFLGRHETPERTMASFGKNWPRLADLKRKYDPEGLFKNNFWPLDKDGQPIGELYNEPPSPGPEEM</sequence>
<dbReference type="GO" id="GO:0071949">
    <property type="term" value="F:FAD binding"/>
    <property type="evidence" value="ECO:0007669"/>
    <property type="project" value="InterPro"/>
</dbReference>
<comment type="similarity">
    <text evidence="2">Belongs to the oxygen-dependent FAD-linked oxidoreductase family.</text>
</comment>
<gene>
    <name evidence="8" type="ORF">EIP91_007005</name>
</gene>
<evidence type="ECO:0000256" key="5">
    <source>
        <dbReference type="ARBA" id="ARBA00023002"/>
    </source>
</evidence>
<reference evidence="8 9" key="1">
    <citation type="submission" date="2018-11" db="EMBL/GenBank/DDBJ databases">
        <title>Genome assembly of Steccherinum ochraceum LE-BIN_3174, the white-rot fungus of the Steccherinaceae family (The Residual Polyporoid clade, Polyporales, Basidiomycota).</title>
        <authorList>
            <person name="Fedorova T.V."/>
            <person name="Glazunova O.A."/>
            <person name="Landesman E.O."/>
            <person name="Moiseenko K.V."/>
            <person name="Psurtseva N.V."/>
            <person name="Savinova O.S."/>
            <person name="Shakhova N.V."/>
            <person name="Tyazhelova T.V."/>
            <person name="Vasina D.V."/>
        </authorList>
    </citation>
    <scope>NUCLEOTIDE SEQUENCE [LARGE SCALE GENOMIC DNA]</scope>
    <source>
        <strain evidence="8 9">LE-BIN_3174</strain>
    </source>
</reference>
<dbReference type="STRING" id="92696.A0A4R0RQV5"/>
<feature type="compositionally biased region" description="Basic and acidic residues" evidence="6">
    <location>
        <begin position="223"/>
        <end position="235"/>
    </location>
</feature>
<dbReference type="SUPFAM" id="SSF56176">
    <property type="entry name" value="FAD-binding/transporter-associated domain-like"/>
    <property type="match status" value="2"/>
</dbReference>
<protein>
    <recommendedName>
        <fullName evidence="7">FAD-binding PCMH-type domain-containing protein</fullName>
    </recommendedName>
</protein>
<name>A0A4R0RQV5_9APHY</name>
<comment type="cofactor">
    <cofactor evidence="1">
        <name>FAD</name>
        <dbReference type="ChEBI" id="CHEBI:57692"/>
    </cofactor>
</comment>
<dbReference type="PROSITE" id="PS51387">
    <property type="entry name" value="FAD_PCMH"/>
    <property type="match status" value="1"/>
</dbReference>
<keyword evidence="5" id="KW-0560">Oxidoreductase</keyword>